<comment type="caution">
    <text evidence="1">The sequence shown here is derived from an EMBL/GenBank/DDBJ whole genome shotgun (WGS) entry which is preliminary data.</text>
</comment>
<keyword evidence="2" id="KW-1185">Reference proteome</keyword>
<dbReference type="Proteomes" id="UP001608902">
    <property type="component" value="Unassembled WGS sequence"/>
</dbReference>
<protein>
    <submittedName>
        <fullName evidence="1">Uncharacterized protein</fullName>
    </submittedName>
</protein>
<proteinExistence type="predicted"/>
<evidence type="ECO:0000313" key="2">
    <source>
        <dbReference type="Proteomes" id="UP001608902"/>
    </source>
</evidence>
<dbReference type="AlphaFoldDB" id="A0ABD6EFJ7"/>
<name>A0ABD6EFJ7_9BILA</name>
<dbReference type="EMBL" id="JBGFUD010001889">
    <property type="protein sequence ID" value="MFH4976884.1"/>
    <property type="molecule type" value="Genomic_DNA"/>
</dbReference>
<organism evidence="1 2">
    <name type="scientific">Gnathostoma spinigerum</name>
    <dbReference type="NCBI Taxonomy" id="75299"/>
    <lineage>
        <taxon>Eukaryota</taxon>
        <taxon>Metazoa</taxon>
        <taxon>Ecdysozoa</taxon>
        <taxon>Nematoda</taxon>
        <taxon>Chromadorea</taxon>
        <taxon>Rhabditida</taxon>
        <taxon>Spirurina</taxon>
        <taxon>Gnathostomatomorpha</taxon>
        <taxon>Gnathostomatoidea</taxon>
        <taxon>Gnathostomatidae</taxon>
        <taxon>Gnathostoma</taxon>
    </lineage>
</organism>
<evidence type="ECO:0000313" key="1">
    <source>
        <dbReference type="EMBL" id="MFH4976884.1"/>
    </source>
</evidence>
<gene>
    <name evidence="1" type="ORF">AB6A40_003593</name>
</gene>
<sequence>MVPVIGLERGDTESRRRTASITDEENFFGIVEKQQQTAPIGFGVTTGKYRLEHTLCAIVVLENRFCKKFCSSVLSCMSQSVFSLDPSMHGATSYVCLFSDHNHN</sequence>
<accession>A0ABD6EFJ7</accession>
<reference evidence="1 2" key="1">
    <citation type="submission" date="2024-08" db="EMBL/GenBank/DDBJ databases">
        <title>Gnathostoma spinigerum genome.</title>
        <authorList>
            <person name="Gonzalez-Bertolin B."/>
            <person name="Monzon S."/>
            <person name="Zaballos A."/>
            <person name="Jimenez P."/>
            <person name="Dekumyoy P."/>
            <person name="Varona S."/>
            <person name="Cuesta I."/>
            <person name="Sumanam S."/>
            <person name="Adisakwattana P."/>
            <person name="Gasser R.B."/>
            <person name="Hernandez-Gonzalez A."/>
            <person name="Young N.D."/>
            <person name="Perteguer M.J."/>
        </authorList>
    </citation>
    <scope>NUCLEOTIDE SEQUENCE [LARGE SCALE GENOMIC DNA]</scope>
    <source>
        <strain evidence="1">AL3</strain>
        <tissue evidence="1">Liver</tissue>
    </source>
</reference>